<dbReference type="PANTHER" id="PTHR22726">
    <property type="entry name" value="METALLOENDOPEPTIDASE OMA1"/>
    <property type="match status" value="1"/>
</dbReference>
<dbReference type="Pfam" id="PF01435">
    <property type="entry name" value="Peptidase_M48"/>
    <property type="match status" value="1"/>
</dbReference>
<evidence type="ECO:0000256" key="3">
    <source>
        <dbReference type="ARBA" id="ARBA00022801"/>
    </source>
</evidence>
<dbReference type="InterPro" id="IPR001915">
    <property type="entry name" value="Peptidase_M48"/>
</dbReference>
<protein>
    <submittedName>
        <fullName evidence="9">TPR repeat-containing protein YfgC</fullName>
    </submittedName>
</protein>
<gene>
    <name evidence="9" type="primary">yfgC_3</name>
    <name evidence="9" type="ORF">MAA8898_03564</name>
</gene>
<dbReference type="PANTHER" id="PTHR22726:SF1">
    <property type="entry name" value="METALLOENDOPEPTIDASE OMA1, MITOCHONDRIAL"/>
    <property type="match status" value="1"/>
</dbReference>
<evidence type="ECO:0000256" key="2">
    <source>
        <dbReference type="ARBA" id="ARBA00022723"/>
    </source>
</evidence>
<dbReference type="RefSeq" id="WP_094022338.1">
    <property type="nucleotide sequence ID" value="NZ_FXYF01000010.1"/>
</dbReference>
<evidence type="ECO:0000313" key="10">
    <source>
        <dbReference type="Proteomes" id="UP000207598"/>
    </source>
</evidence>
<evidence type="ECO:0000256" key="6">
    <source>
        <dbReference type="RuleBase" id="RU003983"/>
    </source>
</evidence>
<evidence type="ECO:0000256" key="4">
    <source>
        <dbReference type="ARBA" id="ARBA00022833"/>
    </source>
</evidence>
<sequence length="236" mass="25212">MPRLLLPLLLLLLTACAPLTLPAPAPGAAGGSEAQIRANRAARQFVEVVQAVEPVAERECRARTSGLNCDFTIVVDDRPDQAPNAFQTEDRYGRPVIAFNIALINSVRNADELAFIMGHEAAHHILDHLAKTRESATLGAVVFAGIAAISGAEEEAVRNAEQLGAAVGARTYSKQFELEADQLGTVVAFRAGYDPLLGSAFFARIPDPGNRFLGSHPPNEARARIVRETVAGLQAR</sequence>
<proteinExistence type="inferred from homology"/>
<keyword evidence="10" id="KW-1185">Reference proteome</keyword>
<reference evidence="9 10" key="1">
    <citation type="submission" date="2017-05" db="EMBL/GenBank/DDBJ databases">
        <authorList>
            <person name="Song R."/>
            <person name="Chenine A.L."/>
            <person name="Ruprecht R.M."/>
        </authorList>
    </citation>
    <scope>NUCLEOTIDE SEQUENCE [LARGE SCALE GENOMIC DNA]</scope>
    <source>
        <strain evidence="9 10">CECT 8898</strain>
    </source>
</reference>
<dbReference type="CDD" id="cd07324">
    <property type="entry name" value="M48C_Oma1-like"/>
    <property type="match status" value="1"/>
</dbReference>
<keyword evidence="1 6" id="KW-0645">Protease</keyword>
<dbReference type="GO" id="GO:0004222">
    <property type="term" value="F:metalloendopeptidase activity"/>
    <property type="evidence" value="ECO:0007669"/>
    <property type="project" value="InterPro"/>
</dbReference>
<keyword evidence="5 6" id="KW-0482">Metalloprotease</keyword>
<organism evidence="9 10">
    <name type="scientific">Maliponia aquimaris</name>
    <dbReference type="NCBI Taxonomy" id="1673631"/>
    <lineage>
        <taxon>Bacteria</taxon>
        <taxon>Pseudomonadati</taxon>
        <taxon>Pseudomonadota</taxon>
        <taxon>Alphaproteobacteria</taxon>
        <taxon>Rhodobacterales</taxon>
        <taxon>Paracoccaceae</taxon>
        <taxon>Maliponia</taxon>
    </lineage>
</organism>
<dbReference type="EMBL" id="FXYF01000010">
    <property type="protein sequence ID" value="SMX46942.1"/>
    <property type="molecule type" value="Genomic_DNA"/>
</dbReference>
<evidence type="ECO:0000313" key="9">
    <source>
        <dbReference type="EMBL" id="SMX46942.1"/>
    </source>
</evidence>
<keyword evidence="7" id="KW-0732">Signal</keyword>
<dbReference type="Proteomes" id="UP000207598">
    <property type="component" value="Unassembled WGS sequence"/>
</dbReference>
<keyword evidence="2" id="KW-0479">Metal-binding</keyword>
<comment type="cofactor">
    <cofactor evidence="6">
        <name>Zn(2+)</name>
        <dbReference type="ChEBI" id="CHEBI:29105"/>
    </cofactor>
    <text evidence="6">Binds 1 zinc ion per subunit.</text>
</comment>
<dbReference type="InterPro" id="IPR051156">
    <property type="entry name" value="Mito/Outer_Membr_Metalloprot"/>
</dbReference>
<keyword evidence="4 6" id="KW-0862">Zinc</keyword>
<dbReference type="GO" id="GO:0046872">
    <property type="term" value="F:metal ion binding"/>
    <property type="evidence" value="ECO:0007669"/>
    <property type="project" value="UniProtKB-KW"/>
</dbReference>
<feature type="domain" description="Peptidase M48" evidence="8">
    <location>
        <begin position="51"/>
        <end position="229"/>
    </location>
</feature>
<evidence type="ECO:0000256" key="5">
    <source>
        <dbReference type="ARBA" id="ARBA00023049"/>
    </source>
</evidence>
<evidence type="ECO:0000259" key="8">
    <source>
        <dbReference type="Pfam" id="PF01435"/>
    </source>
</evidence>
<evidence type="ECO:0000256" key="1">
    <source>
        <dbReference type="ARBA" id="ARBA00022670"/>
    </source>
</evidence>
<feature type="signal peptide" evidence="7">
    <location>
        <begin position="1"/>
        <end position="17"/>
    </location>
</feature>
<dbReference type="GO" id="GO:0016020">
    <property type="term" value="C:membrane"/>
    <property type="evidence" value="ECO:0007669"/>
    <property type="project" value="TreeGrafter"/>
</dbReference>
<comment type="similarity">
    <text evidence="6">Belongs to the peptidase M48 family.</text>
</comment>
<dbReference type="OrthoDB" id="7338723at2"/>
<keyword evidence="3 6" id="KW-0378">Hydrolase</keyword>
<dbReference type="GO" id="GO:0051603">
    <property type="term" value="P:proteolysis involved in protein catabolic process"/>
    <property type="evidence" value="ECO:0007669"/>
    <property type="project" value="TreeGrafter"/>
</dbReference>
<dbReference type="Gene3D" id="3.30.2010.10">
    <property type="entry name" value="Metalloproteases ('zincins'), catalytic domain"/>
    <property type="match status" value="1"/>
</dbReference>
<dbReference type="AlphaFoldDB" id="A0A238KXK3"/>
<evidence type="ECO:0000256" key="7">
    <source>
        <dbReference type="SAM" id="SignalP"/>
    </source>
</evidence>
<dbReference type="PROSITE" id="PS51257">
    <property type="entry name" value="PROKAR_LIPOPROTEIN"/>
    <property type="match status" value="1"/>
</dbReference>
<name>A0A238KXK3_9RHOB</name>
<feature type="chain" id="PRO_5012398773" evidence="7">
    <location>
        <begin position="18"/>
        <end position="236"/>
    </location>
</feature>
<accession>A0A238KXK3</accession>